<dbReference type="Proteomes" id="UP001220010">
    <property type="component" value="Unassembled WGS sequence"/>
</dbReference>
<dbReference type="EMBL" id="JARFPK010000028">
    <property type="protein sequence ID" value="MDF0591128.1"/>
    <property type="molecule type" value="Genomic_DNA"/>
</dbReference>
<gene>
    <name evidence="1" type="ORF">P0O15_08095</name>
</gene>
<proteinExistence type="predicted"/>
<comment type="caution">
    <text evidence="1">The sequence shown here is derived from an EMBL/GenBank/DDBJ whole genome shotgun (WGS) entry which is preliminary data.</text>
</comment>
<dbReference type="RefSeq" id="WP_316966870.1">
    <property type="nucleotide sequence ID" value="NZ_JARFPK010000028.1"/>
</dbReference>
<evidence type="ECO:0000313" key="1">
    <source>
        <dbReference type="EMBL" id="MDF0591128.1"/>
    </source>
</evidence>
<sequence length="197" mass="22261">MPTFSPLHPTEPSMFDYAERYGHRFVTLADSRATGREFEFDQILLMPTARGYRALVELAKEEVDPRVMRLLSQLWPEPTIENLSFFAMAAAVYARSVAEPPYTIDVGRVLLRTAAFCRLRCVRREETGGGCMPAMDRGRHIVPKCVKLPRDVDVAWRGLKIYIATGVPPRAGEAVRAYQATKVEFELPFDYSPVTSC</sequence>
<reference evidence="1 2" key="1">
    <citation type="submission" date="2023-03" db="EMBL/GenBank/DDBJ databases">
        <title>WGS of Methanotrichaceae archaeon Mx.</title>
        <authorList>
            <person name="Sorokin D.Y."/>
            <person name="Merkel A.Y."/>
        </authorList>
    </citation>
    <scope>NUCLEOTIDE SEQUENCE [LARGE SCALE GENOMIC DNA]</scope>
    <source>
        <strain evidence="1 2">Mx</strain>
    </source>
</reference>
<protein>
    <submittedName>
        <fullName evidence="1">Uncharacterized protein</fullName>
    </submittedName>
</protein>
<accession>A0ABT5X8Y8</accession>
<keyword evidence="2" id="KW-1185">Reference proteome</keyword>
<evidence type="ECO:0000313" key="2">
    <source>
        <dbReference type="Proteomes" id="UP001220010"/>
    </source>
</evidence>
<name>A0ABT5X8Y8_9EURY</name>
<organism evidence="1 2">
    <name type="scientific">Candidatus Methanocrinis natronophilus</name>
    <dbReference type="NCBI Taxonomy" id="3033396"/>
    <lineage>
        <taxon>Archaea</taxon>
        <taxon>Methanobacteriati</taxon>
        <taxon>Methanobacteriota</taxon>
        <taxon>Stenosarchaea group</taxon>
        <taxon>Methanomicrobia</taxon>
        <taxon>Methanotrichales</taxon>
        <taxon>Methanotrichaceae</taxon>
        <taxon>Methanocrinis</taxon>
    </lineage>
</organism>